<organism evidence="2 3">
    <name type="scientific">Sphaerotilus microaerophilus</name>
    <dbReference type="NCBI Taxonomy" id="2914710"/>
    <lineage>
        <taxon>Bacteria</taxon>
        <taxon>Pseudomonadati</taxon>
        <taxon>Pseudomonadota</taxon>
        <taxon>Betaproteobacteria</taxon>
        <taxon>Burkholderiales</taxon>
        <taxon>Sphaerotilaceae</taxon>
        <taxon>Sphaerotilus</taxon>
    </lineage>
</organism>
<gene>
    <name evidence="2" type="ORF">CATMQ487_42270</name>
</gene>
<dbReference type="RefSeq" id="WP_251970466.1">
    <property type="nucleotide sequence ID" value="NZ_AP025730.1"/>
</dbReference>
<dbReference type="InterPro" id="IPR003593">
    <property type="entry name" value="AAA+_ATPase"/>
</dbReference>
<evidence type="ECO:0000313" key="2">
    <source>
        <dbReference type="EMBL" id="BDI07257.1"/>
    </source>
</evidence>
<evidence type="ECO:0000259" key="1">
    <source>
        <dbReference type="SMART" id="SM00382"/>
    </source>
</evidence>
<dbReference type="PANTHER" id="PTHR43581">
    <property type="entry name" value="ATP/GTP PHOSPHATASE"/>
    <property type="match status" value="1"/>
</dbReference>
<dbReference type="PANTHER" id="PTHR43581:SF2">
    <property type="entry name" value="EXCINUCLEASE ATPASE SUBUNIT"/>
    <property type="match status" value="1"/>
</dbReference>
<keyword evidence="3" id="KW-1185">Reference proteome</keyword>
<name>A0ABN6PUK6_9BURK</name>
<dbReference type="EMBL" id="AP025730">
    <property type="protein sequence ID" value="BDI07257.1"/>
    <property type="molecule type" value="Genomic_DNA"/>
</dbReference>
<dbReference type="SUPFAM" id="SSF52540">
    <property type="entry name" value="P-loop containing nucleoside triphosphate hydrolases"/>
    <property type="match status" value="1"/>
</dbReference>
<dbReference type="InterPro" id="IPR027417">
    <property type="entry name" value="P-loop_NTPase"/>
</dbReference>
<accession>A0ABN6PUK6</accession>
<sequence>MRFQVDISDVRPIKTLTFSVDLDRNAPLCIVGRNGAGKTTLAKAIMNFALSDTFRRTTSDGALRESSFVRYALDDASFEFTYDPAVGTLSTHQPVPKSLRSLIAVELPMPHGQRFSYFHALSEADAEIRREIILDNDTRPDDLIGFLTRIYGEARFESLREVRFSRGACCFYRVDGDRYVREDYFSSGEFFLVNLFRRLQSGTRLNFIDEIDISLDAAAQARLVDELRLLCKKFSVNVVFTSHSLALMQTLREGELLYLEAAGEQSTLEERSFAYVKSLLFGFQGWDRYVLVEDDAARLVIQHHIDRYCVPTYYNYIIIPVGGVPQVVSLLQRNRDQGFLAPADAVIAILDGDQAETGNAAKIGTYCMPLWSLESAFETVYDQPDFAPRLPDSVCAALPAKGVKGRQKALFKACQRERLLPDVEIVELACASKTDEIQAFAEEVLRPFLSSHRGAPGVVPTATPQP</sequence>
<dbReference type="Proteomes" id="UP001057498">
    <property type="component" value="Chromosome"/>
</dbReference>
<dbReference type="InterPro" id="IPR051396">
    <property type="entry name" value="Bact_Antivir_Def_Nuclease"/>
</dbReference>
<reference evidence="2" key="1">
    <citation type="submission" date="2022-04" db="EMBL/GenBank/DDBJ databases">
        <title>Whole genome sequence of Sphaerotilus sp. FB-5.</title>
        <authorList>
            <person name="Takeda M."/>
            <person name="Narihara S."/>
            <person name="Akimoto M."/>
            <person name="Akimoto R."/>
            <person name="Nishiyashiki S."/>
            <person name="Murakami T."/>
        </authorList>
    </citation>
    <scope>NUCLEOTIDE SEQUENCE</scope>
    <source>
        <strain evidence="2">FB-5</strain>
    </source>
</reference>
<evidence type="ECO:0000313" key="3">
    <source>
        <dbReference type="Proteomes" id="UP001057498"/>
    </source>
</evidence>
<proteinExistence type="predicted"/>
<dbReference type="Gene3D" id="3.40.50.300">
    <property type="entry name" value="P-loop containing nucleotide triphosphate hydrolases"/>
    <property type="match status" value="1"/>
</dbReference>
<feature type="domain" description="AAA+ ATPase" evidence="1">
    <location>
        <begin position="24"/>
        <end position="263"/>
    </location>
</feature>
<protein>
    <recommendedName>
        <fullName evidence="1">AAA+ ATPase domain-containing protein</fullName>
    </recommendedName>
</protein>
<dbReference type="SMART" id="SM00382">
    <property type="entry name" value="AAA"/>
    <property type="match status" value="1"/>
</dbReference>